<dbReference type="Proteomes" id="UP000192917">
    <property type="component" value="Unassembled WGS sequence"/>
</dbReference>
<dbReference type="Pfam" id="PF17645">
    <property type="entry name" value="Amdase"/>
    <property type="match status" value="1"/>
</dbReference>
<keyword evidence="1" id="KW-0413">Isomerase</keyword>
<dbReference type="EMBL" id="FWZX01000023">
    <property type="protein sequence ID" value="SMF60582.1"/>
    <property type="molecule type" value="Genomic_DNA"/>
</dbReference>
<protein>
    <submittedName>
        <fullName evidence="1">Maleate isomerase</fullName>
    </submittedName>
</protein>
<dbReference type="RefSeq" id="WP_085125000.1">
    <property type="nucleotide sequence ID" value="NZ_FWZX01000023.1"/>
</dbReference>
<accession>A0A1Y6CKF9</accession>
<dbReference type="GO" id="GO:0016853">
    <property type="term" value="F:isomerase activity"/>
    <property type="evidence" value="ECO:0007669"/>
    <property type="project" value="UniProtKB-KW"/>
</dbReference>
<evidence type="ECO:0000313" key="2">
    <source>
        <dbReference type="Proteomes" id="UP000192917"/>
    </source>
</evidence>
<dbReference type="Gene3D" id="3.40.50.12500">
    <property type="match status" value="1"/>
</dbReference>
<sequence>MTSQPLSQPSADVQPVSKQHMAHALDGGLAGRARIGLIVLASDHTIEHEFHRVLAPLEGVTAYGARVRNDPRITPETLAAMEARIAEATDLILPGVPLDVVGYGCTSASMVIGEDKVGERIREARPGVPTTTPVTAARAAFAALGMKRIALLTPYIDSINQWMRGYFEERGIPVPVMGSFTEENDNDAARVSLDSIEAAALELGADPSVDGVFVSCTSLRLVAVAERLESRLGKPVTSSNHALIWHCLRLAGVGDALPGLGRLFREPLE</sequence>
<dbReference type="PANTHER" id="PTHR40267:SF1">
    <property type="entry name" value="BLR3294 PROTEIN"/>
    <property type="match status" value="1"/>
</dbReference>
<keyword evidence="2" id="KW-1185">Reference proteome</keyword>
<dbReference type="AlphaFoldDB" id="A0A1Y6CKF9"/>
<dbReference type="PANTHER" id="PTHR40267">
    <property type="entry name" value="BLR3294 PROTEIN"/>
    <property type="match status" value="1"/>
</dbReference>
<name>A0A1Y6CKF9_9PROT</name>
<gene>
    <name evidence="1" type="ORF">SAMN05428998_12364</name>
</gene>
<organism evidence="1 2">
    <name type="scientific">Tistlia consotensis USBA 355</name>
    <dbReference type="NCBI Taxonomy" id="560819"/>
    <lineage>
        <taxon>Bacteria</taxon>
        <taxon>Pseudomonadati</taxon>
        <taxon>Pseudomonadota</taxon>
        <taxon>Alphaproteobacteria</taxon>
        <taxon>Rhodospirillales</taxon>
        <taxon>Rhodovibrionaceae</taxon>
        <taxon>Tistlia</taxon>
    </lineage>
</organism>
<dbReference type="STRING" id="560819.SAMN05428998_12364"/>
<proteinExistence type="predicted"/>
<dbReference type="InterPro" id="IPR026286">
    <property type="entry name" value="MaiA/AMDase"/>
</dbReference>
<dbReference type="PIRSF" id="PIRSF015736">
    <property type="entry name" value="MI"/>
    <property type="match status" value="1"/>
</dbReference>
<reference evidence="1 2" key="1">
    <citation type="submission" date="2017-04" db="EMBL/GenBank/DDBJ databases">
        <authorList>
            <person name="Afonso C.L."/>
            <person name="Miller P.J."/>
            <person name="Scott M.A."/>
            <person name="Spackman E."/>
            <person name="Goraichik I."/>
            <person name="Dimitrov K.M."/>
            <person name="Suarez D.L."/>
            <person name="Swayne D.E."/>
        </authorList>
    </citation>
    <scope>NUCLEOTIDE SEQUENCE [LARGE SCALE GENOMIC DNA]</scope>
    <source>
        <strain evidence="1 2">USBA 355</strain>
    </source>
</reference>
<dbReference type="InterPro" id="IPR053714">
    <property type="entry name" value="Iso_Racemase_Enz_sf"/>
</dbReference>
<evidence type="ECO:0000313" key="1">
    <source>
        <dbReference type="EMBL" id="SMF60582.1"/>
    </source>
</evidence>